<dbReference type="AlphaFoldDB" id="X1HH47"/>
<feature type="compositionally biased region" description="Basic and acidic residues" evidence="1">
    <location>
        <begin position="24"/>
        <end position="33"/>
    </location>
</feature>
<feature type="region of interest" description="Disordered" evidence="1">
    <location>
        <begin position="1"/>
        <end position="33"/>
    </location>
</feature>
<name>X1HH47_9ZZZZ</name>
<gene>
    <name evidence="2" type="ORF">S03H2_11884</name>
</gene>
<organism evidence="2">
    <name type="scientific">marine sediment metagenome</name>
    <dbReference type="NCBI Taxonomy" id="412755"/>
    <lineage>
        <taxon>unclassified sequences</taxon>
        <taxon>metagenomes</taxon>
        <taxon>ecological metagenomes</taxon>
    </lineage>
</organism>
<protein>
    <submittedName>
        <fullName evidence="2">Uncharacterized protein</fullName>
    </submittedName>
</protein>
<proteinExistence type="predicted"/>
<accession>X1HH47</accession>
<feature type="compositionally biased region" description="Acidic residues" evidence="1">
    <location>
        <begin position="1"/>
        <end position="23"/>
    </location>
</feature>
<evidence type="ECO:0000256" key="1">
    <source>
        <dbReference type="SAM" id="MobiDB-lite"/>
    </source>
</evidence>
<dbReference type="EMBL" id="BARU01006051">
    <property type="protein sequence ID" value="GAH44623.1"/>
    <property type="molecule type" value="Genomic_DNA"/>
</dbReference>
<reference evidence="2" key="1">
    <citation type="journal article" date="2014" name="Front. Microbiol.">
        <title>High frequency of phylogenetically diverse reductive dehalogenase-homologous genes in deep subseafloor sedimentary metagenomes.</title>
        <authorList>
            <person name="Kawai M."/>
            <person name="Futagami T."/>
            <person name="Toyoda A."/>
            <person name="Takaki Y."/>
            <person name="Nishi S."/>
            <person name="Hori S."/>
            <person name="Arai W."/>
            <person name="Tsubouchi T."/>
            <person name="Morono Y."/>
            <person name="Uchiyama I."/>
            <person name="Ito T."/>
            <person name="Fujiyama A."/>
            <person name="Inagaki F."/>
            <person name="Takami H."/>
        </authorList>
    </citation>
    <scope>NUCLEOTIDE SEQUENCE</scope>
    <source>
        <strain evidence="2">Expedition CK06-06</strain>
    </source>
</reference>
<comment type="caution">
    <text evidence="2">The sequence shown here is derived from an EMBL/GenBank/DDBJ whole genome shotgun (WGS) entry which is preliminary data.</text>
</comment>
<sequence>MTNDEKEEESNESGTDQNEDSEKEPDYNYAREMRERVIKIDQIEKRKGDEERKTALTNEIRKKSTVNLAPDVLPFIEQENELLSPSKELRSKKKVYSGTF</sequence>
<evidence type="ECO:0000313" key="2">
    <source>
        <dbReference type="EMBL" id="GAH44623.1"/>
    </source>
</evidence>